<feature type="region of interest" description="Disordered" evidence="8">
    <location>
        <begin position="694"/>
        <end position="793"/>
    </location>
</feature>
<evidence type="ECO:0000256" key="4">
    <source>
        <dbReference type="ARBA" id="ARBA00022771"/>
    </source>
</evidence>
<dbReference type="Pfam" id="PF00096">
    <property type="entry name" value="zf-C2H2"/>
    <property type="match status" value="2"/>
</dbReference>
<dbReference type="Proteomes" id="UP000646548">
    <property type="component" value="Unassembled WGS sequence"/>
</dbReference>
<organism evidence="10 11">
    <name type="scientific">Oryzias melastigma</name>
    <name type="common">Marine medaka</name>
    <dbReference type="NCBI Taxonomy" id="30732"/>
    <lineage>
        <taxon>Eukaryota</taxon>
        <taxon>Metazoa</taxon>
        <taxon>Chordata</taxon>
        <taxon>Craniata</taxon>
        <taxon>Vertebrata</taxon>
        <taxon>Euteleostomi</taxon>
        <taxon>Actinopterygii</taxon>
        <taxon>Neopterygii</taxon>
        <taxon>Teleostei</taxon>
        <taxon>Neoteleostei</taxon>
        <taxon>Acanthomorphata</taxon>
        <taxon>Ovalentaria</taxon>
        <taxon>Atherinomorphae</taxon>
        <taxon>Beloniformes</taxon>
        <taxon>Adrianichthyidae</taxon>
        <taxon>Oryziinae</taxon>
        <taxon>Oryzias</taxon>
    </lineage>
</organism>
<evidence type="ECO:0000256" key="7">
    <source>
        <dbReference type="PROSITE-ProRule" id="PRU00042"/>
    </source>
</evidence>
<gene>
    <name evidence="10" type="ORF">FQA47_021831</name>
</gene>
<keyword evidence="4 7" id="KW-0863">Zinc-finger</keyword>
<keyword evidence="2" id="KW-0479">Metal-binding</keyword>
<dbReference type="GO" id="GO:0010468">
    <property type="term" value="P:regulation of gene expression"/>
    <property type="evidence" value="ECO:0007669"/>
    <property type="project" value="TreeGrafter"/>
</dbReference>
<feature type="compositionally biased region" description="Basic and acidic residues" evidence="8">
    <location>
        <begin position="162"/>
        <end position="171"/>
    </location>
</feature>
<feature type="domain" description="C2H2-type" evidence="9">
    <location>
        <begin position="972"/>
        <end position="999"/>
    </location>
</feature>
<feature type="region of interest" description="Disordered" evidence="8">
    <location>
        <begin position="430"/>
        <end position="621"/>
    </location>
</feature>
<keyword evidence="3" id="KW-0677">Repeat</keyword>
<feature type="compositionally biased region" description="Polar residues" evidence="8">
    <location>
        <begin position="766"/>
        <end position="780"/>
    </location>
</feature>
<feature type="compositionally biased region" description="Basic and acidic residues" evidence="8">
    <location>
        <begin position="1390"/>
        <end position="1404"/>
    </location>
</feature>
<dbReference type="InterPro" id="IPR036236">
    <property type="entry name" value="Znf_C2H2_sf"/>
</dbReference>
<feature type="region of interest" description="Disordered" evidence="8">
    <location>
        <begin position="1390"/>
        <end position="1442"/>
    </location>
</feature>
<dbReference type="InterPro" id="IPR013087">
    <property type="entry name" value="Znf_C2H2_type"/>
</dbReference>
<feature type="domain" description="C2H2-type" evidence="9">
    <location>
        <begin position="1560"/>
        <end position="1587"/>
    </location>
</feature>
<dbReference type="PROSITE" id="PS50157">
    <property type="entry name" value="ZINC_FINGER_C2H2_2"/>
    <property type="match status" value="6"/>
</dbReference>
<feature type="compositionally biased region" description="Low complexity" evidence="8">
    <location>
        <begin position="433"/>
        <end position="446"/>
    </location>
</feature>
<feature type="region of interest" description="Disordered" evidence="8">
    <location>
        <begin position="894"/>
        <end position="923"/>
    </location>
</feature>
<dbReference type="GO" id="GO:0008270">
    <property type="term" value="F:zinc ion binding"/>
    <property type="evidence" value="ECO:0007669"/>
    <property type="project" value="UniProtKB-KW"/>
</dbReference>
<dbReference type="InterPro" id="IPR050331">
    <property type="entry name" value="Zinc_finger"/>
</dbReference>
<feature type="compositionally biased region" description="Acidic residues" evidence="8">
    <location>
        <begin position="505"/>
        <end position="516"/>
    </location>
</feature>
<feature type="compositionally biased region" description="Polar residues" evidence="8">
    <location>
        <begin position="1428"/>
        <end position="1438"/>
    </location>
</feature>
<reference evidence="10" key="1">
    <citation type="journal article" name="BMC Genomics">
        <title>Long-read sequencing and de novo genome assembly of marine medaka (Oryzias melastigma).</title>
        <authorList>
            <person name="Liang P."/>
            <person name="Saqib H.S.A."/>
            <person name="Ni X."/>
            <person name="Shen Y."/>
        </authorList>
    </citation>
    <scope>NUCLEOTIDE SEQUENCE</scope>
    <source>
        <strain evidence="10">Bigg-433</strain>
    </source>
</reference>
<protein>
    <submittedName>
        <fullName evidence="10">Zinc finger protein 112</fullName>
    </submittedName>
</protein>
<keyword evidence="6" id="KW-0539">Nucleus</keyword>
<accession>A0A834BYY4</accession>
<dbReference type="PANTHER" id="PTHR16515:SF57">
    <property type="entry name" value="ZINC FINGER PROTEIN 154-LIKE"/>
    <property type="match status" value="1"/>
</dbReference>
<feature type="compositionally biased region" description="Basic and acidic residues" evidence="8">
    <location>
        <begin position="1211"/>
        <end position="1224"/>
    </location>
</feature>
<evidence type="ECO:0000313" key="11">
    <source>
        <dbReference type="Proteomes" id="UP000646548"/>
    </source>
</evidence>
<dbReference type="EMBL" id="WKFB01000547">
    <property type="protein sequence ID" value="KAF6719937.1"/>
    <property type="molecule type" value="Genomic_DNA"/>
</dbReference>
<feature type="compositionally biased region" description="Basic and acidic residues" evidence="8">
    <location>
        <begin position="144"/>
        <end position="154"/>
    </location>
</feature>
<evidence type="ECO:0000256" key="5">
    <source>
        <dbReference type="ARBA" id="ARBA00022833"/>
    </source>
</evidence>
<feature type="region of interest" description="Disordered" evidence="8">
    <location>
        <begin position="130"/>
        <end position="190"/>
    </location>
</feature>
<feature type="compositionally biased region" description="Basic residues" evidence="8">
    <location>
        <begin position="905"/>
        <end position="923"/>
    </location>
</feature>
<feature type="domain" description="C2H2-type" evidence="9">
    <location>
        <begin position="1072"/>
        <end position="1095"/>
    </location>
</feature>
<feature type="compositionally biased region" description="Basic and acidic residues" evidence="8">
    <location>
        <begin position="734"/>
        <end position="753"/>
    </location>
</feature>
<evidence type="ECO:0000256" key="3">
    <source>
        <dbReference type="ARBA" id="ARBA00022737"/>
    </source>
</evidence>
<dbReference type="SUPFAM" id="SSF57997">
    <property type="entry name" value="Tropomyosin"/>
    <property type="match status" value="1"/>
</dbReference>
<feature type="domain" description="C2H2-type" evidence="9">
    <location>
        <begin position="1762"/>
        <end position="1788"/>
    </location>
</feature>
<evidence type="ECO:0000256" key="8">
    <source>
        <dbReference type="SAM" id="MobiDB-lite"/>
    </source>
</evidence>
<comment type="subcellular location">
    <subcellularLocation>
        <location evidence="1">Nucleus</location>
    </subcellularLocation>
</comment>
<dbReference type="Gene3D" id="3.30.160.60">
    <property type="entry name" value="Classic Zinc Finger"/>
    <property type="match status" value="2"/>
</dbReference>
<dbReference type="GO" id="GO:0005634">
    <property type="term" value="C:nucleus"/>
    <property type="evidence" value="ECO:0007669"/>
    <property type="project" value="UniProtKB-SubCell"/>
</dbReference>
<feature type="compositionally biased region" description="Low complexity" evidence="8">
    <location>
        <begin position="1153"/>
        <end position="1168"/>
    </location>
</feature>
<evidence type="ECO:0000259" key="9">
    <source>
        <dbReference type="PROSITE" id="PS50157"/>
    </source>
</evidence>
<dbReference type="SUPFAM" id="SSF57667">
    <property type="entry name" value="beta-beta-alpha zinc fingers"/>
    <property type="match status" value="3"/>
</dbReference>
<feature type="region of interest" description="Disordered" evidence="8">
    <location>
        <begin position="232"/>
        <end position="344"/>
    </location>
</feature>
<feature type="region of interest" description="Disordered" evidence="8">
    <location>
        <begin position="1109"/>
        <end position="1310"/>
    </location>
</feature>
<sequence length="1788" mass="197634">MIWQPKLPLLGYVMTYSHSRTRSGTVDPLGARGPRRALPARFGSSGCTEANPSSLRQALTSQPCSRGSLFTVHVPSAFVVDLDSPLGDIPERFGFNWEPGGNLLPDDIMETHDQSAVFDPAERRKYDLQVASRSPLKMEEEEVSDLHEALRDCDGPGEAPELPDHHHEEAPHPPQEQTPTEDDTGTSEKNKQKAFQLVLNELLQQQKHRPGRRFKKKTLMKMAKLLVIAKGLDGEAGPPDPEHDAPIATGGHLLPDDIMETHDQNAGVDSSSVDKDGEVEPGGGSDSVPDLQVVSKSALKMEEERDCDGPGEAPELPDYHHEEAPHPPQEQTPTEDDTGTSEKNKQKAFQLVLNELLQQQKHRPGRRFKKKTLMKMAKLLVIAKGLDGEAGPPDPEHDAPVAIGEDGSAETTAASTEQKDLIFFQEVHRASRTTSTSDQQKCSSSSNREEAVITQTEEEQNPGIFRVLEAHRPRKRMKKASRTSKNKKAEQKPPDEAQSAFCPQTEEEVASAEQDEGVGGHAGTILTVPEVRDGKQLDGAVGKKRKRRNKTKAAQTKPEPETLTSQELPPGGAVLQGRQKLRRRAANESVPPPEGLLKDPSPAGGPEQIHAARTGKAKKRKRTAALELSVLESSEKKQSDGVWFGSFSVKQEEEEQQIQTIKKRRGRKRKEVNELQSLEPSTNKMAAAAVIAEEGQPTAAVQGEPKRRGRKKKIKIELPEKLSEDISNMAAVEKTQEEHEDVKSKTENCEHPASKMKKRRRKQEKSAPNINLNLPETSSPPEDVPETLKKKRRKVSLVSVALDVPLDFCSSPLNLSLPEDPAVKKKKRGRRPKAEKTSEIPQTGPTLESSESNFNVNPPENVKKRRQNLQSHENSQILELKAIKQEFDGCVTPEPLCQNEEWAPPRRKPRKRRGTSGTARRRVKPPQTFSNLVPVDLGDMEEKTVQLSAAGEGAPPTITPEDQELPEQTHSHLCSVCGRSFRHLSVLTIHRLMHAERKPLARPPRRKRSLGPPQLSCPCCAAAFSSKTQLLLHLSNAESCTAPLEAGGQLPSHSDITAFVGHLPTRGRRRRHSCPTCWRTFRSPAGLSLHRKVHTKVCAATESFQDLDLRLPPETESGPPKAMSGPQKTKSRLPKAKSGPQKTKSRLPKAKSGLPETESGLTETESGPPKAKSRLPKTESGLPRTESGPQKTKSRLPKAKSGLPKTKSGPRKTESGPRKTESGPRKTLSRIPKAKSELPKTDLGLPKTESELPKAKSRLPKTEPGPPKTKSRLPKTEPGPPKTKSRLPKTMSGPPDTQSGPSERPHSGPYAETATSVLFSCPTCTQLHSHWCIFVLHVRTHATGWCQRCDVCLQQPPQEEEPPQHCPTCCELSGESETCRRLLEAGRVRGELLHPEEQRTRGELEGAPLPSPSPSSSSSAKQVEASRLSPNPKSNQEAGQPFFRPQRIISKRFLSARWGRSFSHWSRQRLHRKPGRAFHCSQCELDFHFLGSYLLHLQEHAAQTLHAFAASPTTSAEEPQLGSQVSECHKRSRCSRCGKPFSSRAKLQKHELLHRGVRAHICTRCQLPFSRSADLTAHLKAHEARLRAPEPAGVPEPLSFPYPCRKCDATFSSGEFLQAHQVRHFTAGKRPESPASYVIRRAPEDPQRGALESSQPPRPLPVSNRKHLFRYPHPDRLYVVLAPPSEPPLLISDSEDEIETSAEPGPSLEKPTTPQPVEVSEMDQLDLLIQSLIPERDFSESNSCCEGRAPPLLVSPQEDVVYSCAMCTAVFTELSELHTHYMAHARRL</sequence>
<evidence type="ECO:0000256" key="2">
    <source>
        <dbReference type="ARBA" id="ARBA00022723"/>
    </source>
</evidence>
<feature type="domain" description="C2H2-type" evidence="9">
    <location>
        <begin position="1532"/>
        <end position="1559"/>
    </location>
</feature>
<proteinExistence type="predicted"/>
<evidence type="ECO:0000256" key="6">
    <source>
        <dbReference type="ARBA" id="ARBA00023242"/>
    </source>
</evidence>
<feature type="compositionally biased region" description="Basic residues" evidence="8">
    <location>
        <begin position="472"/>
        <end position="486"/>
    </location>
</feature>
<evidence type="ECO:0000313" key="10">
    <source>
        <dbReference type="EMBL" id="KAF6719937.1"/>
    </source>
</evidence>
<dbReference type="PROSITE" id="PS00028">
    <property type="entry name" value="ZINC_FINGER_C2H2_1"/>
    <property type="match status" value="7"/>
</dbReference>
<feature type="compositionally biased region" description="Polar residues" evidence="8">
    <location>
        <begin position="839"/>
        <end position="858"/>
    </location>
</feature>
<comment type="caution">
    <text evidence="10">The sequence shown here is derived from an EMBL/GenBank/DDBJ whole genome shotgun (WGS) entry which is preliminary data.</text>
</comment>
<feature type="region of interest" description="Disordered" evidence="8">
    <location>
        <begin position="1646"/>
        <end position="1666"/>
    </location>
</feature>
<feature type="compositionally biased region" description="Basic residues" evidence="8">
    <location>
        <begin position="754"/>
        <end position="763"/>
    </location>
</feature>
<keyword evidence="5" id="KW-0862">Zinc</keyword>
<feature type="region of interest" description="Disordered" evidence="8">
    <location>
        <begin position="810"/>
        <end position="871"/>
    </location>
</feature>
<feature type="compositionally biased region" description="Basic and acidic residues" evidence="8">
    <location>
        <begin position="715"/>
        <end position="724"/>
    </location>
</feature>
<feature type="compositionally biased region" description="Basic residues" evidence="8">
    <location>
        <begin position="542"/>
        <end position="551"/>
    </location>
</feature>
<dbReference type="PANTHER" id="PTHR16515">
    <property type="entry name" value="PR DOMAIN ZINC FINGER PROTEIN"/>
    <property type="match status" value="1"/>
</dbReference>
<evidence type="ECO:0000256" key="1">
    <source>
        <dbReference type="ARBA" id="ARBA00004123"/>
    </source>
</evidence>
<name>A0A834BYY4_ORYME</name>
<feature type="region of interest" description="Disordered" evidence="8">
    <location>
        <begin position="1696"/>
        <end position="1715"/>
    </location>
</feature>
<dbReference type="SMART" id="SM00355">
    <property type="entry name" value="ZnF_C2H2"/>
    <property type="match status" value="9"/>
</dbReference>
<feature type="domain" description="C2H2-type" evidence="9">
    <location>
        <begin position="1602"/>
        <end position="1631"/>
    </location>
</feature>